<dbReference type="Pfam" id="PF00846">
    <property type="entry name" value="Hanta_nucleocap"/>
    <property type="match status" value="1"/>
</dbReference>
<keyword evidence="9" id="KW-0946">Virion</keyword>
<dbReference type="GO" id="GO:0019013">
    <property type="term" value="C:viral nucleocapsid"/>
    <property type="evidence" value="ECO:0007669"/>
    <property type="project" value="UniProtKB-KW"/>
</dbReference>
<evidence type="ECO:0000256" key="7">
    <source>
        <dbReference type="ARBA" id="ARBA00022801"/>
    </source>
</evidence>
<reference evidence="18 19" key="1">
    <citation type="journal article" date="2011" name="J. Gen. Virol.">
        <title>A novel hantavirus detected in Yunnan red-backed vole (Eothenomys miletus) in China.</title>
        <authorList>
            <person name="Zhang Y."/>
            <person name="Yuan J."/>
            <person name="Yang X."/>
            <person name="Zhou J."/>
            <person name="Yang W."/>
            <person name="Peng C."/>
            <person name="Zhang H.L."/>
            <person name="Shi Z."/>
        </authorList>
    </citation>
    <scope>NUCLEOTIDE SEQUENCE [LARGE SCALE GENOMIC DNA]</scope>
    <source>
        <strain evidence="18">LX309</strain>
    </source>
</reference>
<protein>
    <recommendedName>
        <fullName evidence="4">Nucleoprotein</fullName>
    </recommendedName>
    <alternativeName>
        <fullName evidence="15">Nucleocapsid protein</fullName>
    </alternativeName>
</protein>
<evidence type="ECO:0000256" key="5">
    <source>
        <dbReference type="ARBA" id="ARBA00022722"/>
    </source>
</evidence>
<evidence type="ECO:0000256" key="2">
    <source>
        <dbReference type="ARBA" id="ARBA00004407"/>
    </source>
</evidence>
<keyword evidence="6" id="KW-0255">Endonuclease</keyword>
<sequence>MSQLTDLQEEVTRHEQQLVIARQKLKDAERAVEVDPDEVNKSTLQSRRAAVSTLENKLGEFKRQLADLVAKQKMDERPADPTGVEPDDHLKERSTLRYGNVIDVNSIDLEEPSGQTADWMSIGTYIMGFTLPIVLKALYMLSTRGRQTIKENKGTRIRFKDDSSFDDINGIRRPKHLYVSLPTAQSTMKADEITPGRFRTIVCGLFPAQIKARNIISPVMGVIGFAFFVKDWAEKIDQFLKSPCPFLKTPAGKLGFDDDDEDDPAGLLTSNLAYLTNRQRQLEESMVTDITDLIETAAQGDPTLFKDIDSPQSVWVFSCAPDRCPPTCLYVAGMAELGAFFSILQDMRNTIMASKSVGTADEKLKKKSAFYQSYLRRTQSMGIQLDQRIILLFMLQWGKDVVNHFHLGDDMDPELRVLAQSLIDVKVKEISNQEPLKL</sequence>
<keyword evidence="11 17" id="KW-0175">Coiled coil</keyword>
<evidence type="ECO:0000256" key="10">
    <source>
        <dbReference type="ARBA" id="ARBA00022884"/>
    </source>
</evidence>
<proteinExistence type="inferred from homology"/>
<evidence type="ECO:0000256" key="6">
    <source>
        <dbReference type="ARBA" id="ARBA00022759"/>
    </source>
</evidence>
<evidence type="ECO:0000256" key="13">
    <source>
        <dbReference type="ARBA" id="ARBA00023186"/>
    </source>
</evidence>
<evidence type="ECO:0000313" key="18">
    <source>
        <dbReference type="EMBL" id="ADV33302.1"/>
    </source>
</evidence>
<keyword evidence="5" id="KW-0540">Nuclease</keyword>
<dbReference type="GO" id="GO:0044177">
    <property type="term" value="C:host cell Golgi apparatus"/>
    <property type="evidence" value="ECO:0007669"/>
    <property type="project" value="UniProtKB-SubCell"/>
</dbReference>
<keyword evidence="7" id="KW-0378">Hydrolase</keyword>
<evidence type="ECO:0000256" key="16">
    <source>
        <dbReference type="ARBA" id="ARBA00033737"/>
    </source>
</evidence>
<dbReference type="GeneID" id="37618297"/>
<evidence type="ECO:0000256" key="12">
    <source>
        <dbReference type="ARBA" id="ARBA00023086"/>
    </source>
</evidence>
<evidence type="ECO:0000256" key="3">
    <source>
        <dbReference type="ARBA" id="ARBA00007687"/>
    </source>
</evidence>
<keyword evidence="10" id="KW-0694">RNA-binding</keyword>
<dbReference type="PIRSF" id="PIRSF003949">
    <property type="entry name" value="N_HantaV"/>
    <property type="match status" value="1"/>
</dbReference>
<dbReference type="GO" id="GO:0016787">
    <property type="term" value="F:hydrolase activity"/>
    <property type="evidence" value="ECO:0007669"/>
    <property type="project" value="UniProtKB-KW"/>
</dbReference>
<dbReference type="OrthoDB" id="2640at10239"/>
<dbReference type="KEGG" id="vg:37618297"/>
<evidence type="ECO:0000256" key="1">
    <source>
        <dbReference type="ARBA" id="ARBA00004328"/>
    </source>
</evidence>
<keyword evidence="14" id="KW-1035">Host cytoplasm</keyword>
<keyword evidence="8" id="KW-1040">Host Golgi apparatus</keyword>
<keyword evidence="12 18" id="KW-0543">Viral nucleoprotein</keyword>
<comment type="similarity">
    <text evidence="3">Belongs to the hantavirus nucleocapsid protein family.</text>
</comment>
<evidence type="ECO:0000256" key="14">
    <source>
        <dbReference type="ARBA" id="ARBA00023200"/>
    </source>
</evidence>
<dbReference type="EMBL" id="HM756286">
    <property type="protein sequence ID" value="ADV33302.1"/>
    <property type="molecule type" value="Viral_cRNA"/>
</dbReference>
<organism evidence="18 19">
    <name type="scientific">Eothenomys miletus hantavirus LX309</name>
    <dbReference type="NCBI Taxonomy" id="943342"/>
    <lineage>
        <taxon>Viruses</taxon>
        <taxon>Riboviria</taxon>
        <taxon>Orthornavirae</taxon>
        <taxon>Negarnaviricota</taxon>
        <taxon>Polyploviricotina</taxon>
        <taxon>Bunyaviricetes</taxon>
        <taxon>Elliovirales</taxon>
        <taxon>Hantaviridae</taxon>
        <taxon>Mammantavirinae</taxon>
        <taxon>Orthohantavirus</taxon>
        <taxon>Orthohantavirus luxiense</taxon>
    </lineage>
</organism>
<keyword evidence="19" id="KW-1185">Reference proteome</keyword>
<evidence type="ECO:0000256" key="15">
    <source>
        <dbReference type="ARBA" id="ARBA00033344"/>
    </source>
</evidence>
<keyword evidence="13" id="KW-0143">Chaperone</keyword>
<dbReference type="Proteomes" id="UP000122141">
    <property type="component" value="Genome"/>
</dbReference>
<evidence type="ECO:0000313" key="19">
    <source>
        <dbReference type="Proteomes" id="UP000122141"/>
    </source>
</evidence>
<evidence type="ECO:0000256" key="9">
    <source>
        <dbReference type="ARBA" id="ARBA00022844"/>
    </source>
</evidence>
<evidence type="ECO:0000256" key="8">
    <source>
        <dbReference type="ARBA" id="ARBA00022812"/>
    </source>
</evidence>
<name>F6KBJ2_9VIRU</name>
<dbReference type="RefSeq" id="YP_009507332.1">
    <property type="nucleotide sequence ID" value="NC_038530.1"/>
</dbReference>
<evidence type="ECO:0000256" key="17">
    <source>
        <dbReference type="SAM" id="Coils"/>
    </source>
</evidence>
<dbReference type="GO" id="GO:0044220">
    <property type="term" value="C:host cell perinuclear region of cytoplasm"/>
    <property type="evidence" value="ECO:0007669"/>
    <property type="project" value="UniProtKB-SubCell"/>
</dbReference>
<feature type="coiled-coil region" evidence="17">
    <location>
        <begin position="4"/>
        <end position="71"/>
    </location>
</feature>
<accession>F6KBJ2</accession>
<evidence type="ECO:0000256" key="11">
    <source>
        <dbReference type="ARBA" id="ARBA00023054"/>
    </source>
</evidence>
<evidence type="ECO:0000256" key="4">
    <source>
        <dbReference type="ARBA" id="ARBA00014389"/>
    </source>
</evidence>
<dbReference type="Gene3D" id="1.20.58.90">
    <property type="match status" value="1"/>
</dbReference>
<dbReference type="GO" id="GO:0003723">
    <property type="term" value="F:RNA binding"/>
    <property type="evidence" value="ECO:0007669"/>
    <property type="project" value="UniProtKB-KW"/>
</dbReference>
<comment type="subcellular location">
    <subcellularLocation>
        <location evidence="16">Host Golgi apparatus</location>
        <location evidence="16">Host cis-Golgi network</location>
    </subcellularLocation>
    <subcellularLocation>
        <location evidence="2">Host cytoplasm</location>
        <location evidence="2">Host perinuclear region</location>
    </subcellularLocation>
    <subcellularLocation>
        <location evidence="1">Virion</location>
    </subcellularLocation>
</comment>
<dbReference type="GO" id="GO:0004519">
    <property type="term" value="F:endonuclease activity"/>
    <property type="evidence" value="ECO:0007669"/>
    <property type="project" value="UniProtKB-KW"/>
</dbReference>
<dbReference type="InterPro" id="IPR002214">
    <property type="entry name" value="Hanta_nucleocap"/>
</dbReference>